<feature type="region of interest" description="Disordered" evidence="1">
    <location>
        <begin position="192"/>
        <end position="231"/>
    </location>
</feature>
<protein>
    <submittedName>
        <fullName evidence="3">Uncharacterized protein</fullName>
    </submittedName>
</protein>
<organism evidence="3 4">
    <name type="scientific">Aspergillus saccharolyticus JOP 1030-1</name>
    <dbReference type="NCBI Taxonomy" id="1450539"/>
    <lineage>
        <taxon>Eukaryota</taxon>
        <taxon>Fungi</taxon>
        <taxon>Dikarya</taxon>
        <taxon>Ascomycota</taxon>
        <taxon>Pezizomycotina</taxon>
        <taxon>Eurotiomycetes</taxon>
        <taxon>Eurotiomycetidae</taxon>
        <taxon>Eurotiales</taxon>
        <taxon>Aspergillaceae</taxon>
        <taxon>Aspergillus</taxon>
        <taxon>Aspergillus subgen. Circumdati</taxon>
    </lineage>
</organism>
<feature type="compositionally biased region" description="Low complexity" evidence="1">
    <location>
        <begin position="192"/>
        <end position="209"/>
    </location>
</feature>
<keyword evidence="2" id="KW-0732">Signal</keyword>
<dbReference type="OrthoDB" id="4526773at2759"/>
<dbReference type="AlphaFoldDB" id="A0A319AEB2"/>
<keyword evidence="4" id="KW-1185">Reference proteome</keyword>
<dbReference type="GeneID" id="37077424"/>
<evidence type="ECO:0000313" key="3">
    <source>
        <dbReference type="EMBL" id="PYH49818.1"/>
    </source>
</evidence>
<evidence type="ECO:0000313" key="4">
    <source>
        <dbReference type="Proteomes" id="UP000248349"/>
    </source>
</evidence>
<dbReference type="Proteomes" id="UP000248349">
    <property type="component" value="Unassembled WGS sequence"/>
</dbReference>
<dbReference type="EMBL" id="KZ821218">
    <property type="protein sequence ID" value="PYH49818.1"/>
    <property type="molecule type" value="Genomic_DNA"/>
</dbReference>
<name>A0A319AEB2_9EURO</name>
<gene>
    <name evidence="3" type="ORF">BP01DRAFT_361840</name>
</gene>
<dbReference type="RefSeq" id="XP_025435800.1">
    <property type="nucleotide sequence ID" value="XM_025576196.1"/>
</dbReference>
<evidence type="ECO:0000256" key="1">
    <source>
        <dbReference type="SAM" id="MobiDB-lite"/>
    </source>
</evidence>
<feature type="signal peptide" evidence="2">
    <location>
        <begin position="1"/>
        <end position="24"/>
    </location>
</feature>
<accession>A0A319AEB2</accession>
<evidence type="ECO:0000256" key="2">
    <source>
        <dbReference type="SAM" id="SignalP"/>
    </source>
</evidence>
<feature type="chain" id="PRO_5016300199" evidence="2">
    <location>
        <begin position="25"/>
        <end position="231"/>
    </location>
</feature>
<proteinExistence type="predicted"/>
<reference evidence="3 4" key="1">
    <citation type="submission" date="2016-12" db="EMBL/GenBank/DDBJ databases">
        <title>The genomes of Aspergillus section Nigri reveals drivers in fungal speciation.</title>
        <authorList>
            <consortium name="DOE Joint Genome Institute"/>
            <person name="Vesth T.C."/>
            <person name="Nybo J."/>
            <person name="Theobald S."/>
            <person name="Brandl J."/>
            <person name="Frisvad J.C."/>
            <person name="Nielsen K.F."/>
            <person name="Lyhne E.K."/>
            <person name="Kogle M.E."/>
            <person name="Kuo A."/>
            <person name="Riley R."/>
            <person name="Clum A."/>
            <person name="Nolan M."/>
            <person name="Lipzen A."/>
            <person name="Salamov A."/>
            <person name="Henrissat B."/>
            <person name="Wiebenga A."/>
            <person name="De Vries R.P."/>
            <person name="Grigoriev I.V."/>
            <person name="Mortensen U.H."/>
            <person name="Andersen M.R."/>
            <person name="Baker S.E."/>
        </authorList>
    </citation>
    <scope>NUCLEOTIDE SEQUENCE [LARGE SCALE GENOMIC DNA]</scope>
    <source>
        <strain evidence="3 4">JOP 1030-1</strain>
    </source>
</reference>
<sequence length="231" mass="24503">MKLLSSRLFLSFCFLEFLFAFVDASPGWRTRPRLKAHSFHSRQSTAWPPSGHDSNPTCADFNIGASDSGSATGSQVCVAVSGSNVIVTYPSGSWTYNEVHVNINPSSSSPPTGAPGQYNFNSQCSVGGGGSSASCTIPLSAIKTECPSIGCDETMNIITHADVNQGTGTGGGVQVGNAAGKYFNFKFKCPTTSSTSTTTTQPTTTTTQPVTRPLQRGPPRHHYDTSHDKYY</sequence>
<feature type="compositionally biased region" description="Basic and acidic residues" evidence="1">
    <location>
        <begin position="221"/>
        <end position="231"/>
    </location>
</feature>